<evidence type="ECO:0000256" key="16">
    <source>
        <dbReference type="SAM" id="MobiDB-lite"/>
    </source>
</evidence>
<evidence type="ECO:0000256" key="11">
    <source>
        <dbReference type="ARBA" id="ARBA00022989"/>
    </source>
</evidence>
<dbReference type="SUPFAM" id="SSF49899">
    <property type="entry name" value="Concanavalin A-like lectins/glucanases"/>
    <property type="match status" value="1"/>
</dbReference>
<gene>
    <name evidence="18" type="ORF">F3Y22_tig00110457pilonHSYRG00060</name>
</gene>
<dbReference type="GO" id="GO:0016020">
    <property type="term" value="C:membrane"/>
    <property type="evidence" value="ECO:0007669"/>
    <property type="project" value="UniProtKB-SubCell"/>
</dbReference>
<keyword evidence="15" id="KW-0723">Serine/threonine-protein kinase</keyword>
<protein>
    <submittedName>
        <fullName evidence="18">Mitochondrial carrier protein</fullName>
    </submittedName>
</protein>
<organism evidence="18 19">
    <name type="scientific">Hibiscus syriacus</name>
    <name type="common">Rose of Sharon</name>
    <dbReference type="NCBI Taxonomy" id="106335"/>
    <lineage>
        <taxon>Eukaryota</taxon>
        <taxon>Viridiplantae</taxon>
        <taxon>Streptophyta</taxon>
        <taxon>Embryophyta</taxon>
        <taxon>Tracheophyta</taxon>
        <taxon>Spermatophyta</taxon>
        <taxon>Magnoliopsida</taxon>
        <taxon>eudicotyledons</taxon>
        <taxon>Gunneridae</taxon>
        <taxon>Pentapetalae</taxon>
        <taxon>rosids</taxon>
        <taxon>malvids</taxon>
        <taxon>Malvales</taxon>
        <taxon>Malvaceae</taxon>
        <taxon>Malvoideae</taxon>
        <taxon>Hibiscus</taxon>
    </lineage>
</organism>
<evidence type="ECO:0000256" key="13">
    <source>
        <dbReference type="ARBA" id="ARBA00023170"/>
    </source>
</evidence>
<keyword evidence="12" id="KW-0472">Membrane</keyword>
<dbReference type="PROSITE" id="PS00108">
    <property type="entry name" value="PROTEIN_KINASE_ST"/>
    <property type="match status" value="1"/>
</dbReference>
<feature type="region of interest" description="Disordered" evidence="16">
    <location>
        <begin position="314"/>
        <end position="350"/>
    </location>
</feature>
<dbReference type="InterPro" id="IPR017441">
    <property type="entry name" value="Protein_kinase_ATP_BS"/>
</dbReference>
<dbReference type="InterPro" id="IPR008271">
    <property type="entry name" value="Ser/Thr_kinase_AS"/>
</dbReference>
<evidence type="ECO:0000256" key="10">
    <source>
        <dbReference type="ARBA" id="ARBA00022840"/>
    </source>
</evidence>
<evidence type="ECO:0000256" key="15">
    <source>
        <dbReference type="RuleBase" id="RU000304"/>
    </source>
</evidence>
<dbReference type="InterPro" id="IPR050528">
    <property type="entry name" value="L-type_Lectin-RKs"/>
</dbReference>
<evidence type="ECO:0000256" key="14">
    <source>
        <dbReference type="PROSITE-ProRule" id="PRU10141"/>
    </source>
</evidence>
<keyword evidence="4" id="KW-0808">Transferase</keyword>
<evidence type="ECO:0000256" key="5">
    <source>
        <dbReference type="ARBA" id="ARBA00022692"/>
    </source>
</evidence>
<dbReference type="Gene3D" id="1.10.510.10">
    <property type="entry name" value="Transferase(Phosphotransferase) domain 1"/>
    <property type="match status" value="1"/>
</dbReference>
<dbReference type="EMBL" id="VEPZ02000993">
    <property type="protein sequence ID" value="KAE8704385.1"/>
    <property type="molecule type" value="Genomic_DNA"/>
</dbReference>
<accession>A0A6A3AMC1</accession>
<feature type="binding site" evidence="14">
    <location>
        <position position="218"/>
    </location>
    <ligand>
        <name>ATP</name>
        <dbReference type="ChEBI" id="CHEBI:30616"/>
    </ligand>
</feature>
<evidence type="ECO:0000256" key="3">
    <source>
        <dbReference type="ARBA" id="ARBA00010217"/>
    </source>
</evidence>
<evidence type="ECO:0000259" key="17">
    <source>
        <dbReference type="PROSITE" id="PS50011"/>
    </source>
</evidence>
<evidence type="ECO:0000256" key="2">
    <source>
        <dbReference type="ARBA" id="ARBA00008536"/>
    </source>
</evidence>
<feature type="compositionally biased region" description="Basic and acidic residues" evidence="16">
    <location>
        <begin position="327"/>
        <end position="339"/>
    </location>
</feature>
<keyword evidence="5" id="KW-0812">Transmembrane</keyword>
<evidence type="ECO:0000256" key="1">
    <source>
        <dbReference type="ARBA" id="ARBA00004479"/>
    </source>
</evidence>
<dbReference type="GO" id="GO:0004674">
    <property type="term" value="F:protein serine/threonine kinase activity"/>
    <property type="evidence" value="ECO:0007669"/>
    <property type="project" value="UniProtKB-KW"/>
</dbReference>
<dbReference type="InterPro" id="IPR000719">
    <property type="entry name" value="Prot_kinase_dom"/>
</dbReference>
<keyword evidence="7" id="KW-0430">Lectin</keyword>
<dbReference type="InterPro" id="IPR001220">
    <property type="entry name" value="Legume_lectin_dom"/>
</dbReference>
<keyword evidence="8 14" id="KW-0547">Nucleotide-binding</keyword>
<dbReference type="Proteomes" id="UP000436088">
    <property type="component" value="Unassembled WGS sequence"/>
</dbReference>
<dbReference type="InterPro" id="IPR011009">
    <property type="entry name" value="Kinase-like_dom_sf"/>
</dbReference>
<name>A0A6A3AMC1_HIBSY</name>
<dbReference type="PROSITE" id="PS00107">
    <property type="entry name" value="PROTEIN_KINASE_ATP"/>
    <property type="match status" value="1"/>
</dbReference>
<keyword evidence="10 14" id="KW-0067">ATP-binding</keyword>
<dbReference type="PROSITE" id="PS50011">
    <property type="entry name" value="PROTEIN_KINASE_DOM"/>
    <property type="match status" value="1"/>
</dbReference>
<dbReference type="Gene3D" id="2.60.120.200">
    <property type="match status" value="1"/>
</dbReference>
<evidence type="ECO:0000256" key="6">
    <source>
        <dbReference type="ARBA" id="ARBA00022729"/>
    </source>
</evidence>
<dbReference type="InterPro" id="IPR013320">
    <property type="entry name" value="ConA-like_dom_sf"/>
</dbReference>
<dbReference type="Pfam" id="PF00139">
    <property type="entry name" value="Lectin_legB"/>
    <property type="match status" value="1"/>
</dbReference>
<dbReference type="GO" id="GO:0005524">
    <property type="term" value="F:ATP binding"/>
    <property type="evidence" value="ECO:0007669"/>
    <property type="project" value="UniProtKB-UniRule"/>
</dbReference>
<keyword evidence="9" id="KW-0418">Kinase</keyword>
<dbReference type="Pfam" id="PF00069">
    <property type="entry name" value="Pkinase"/>
    <property type="match status" value="1"/>
</dbReference>
<keyword evidence="6" id="KW-0732">Signal</keyword>
<dbReference type="SUPFAM" id="SSF56112">
    <property type="entry name" value="Protein kinase-like (PK-like)"/>
    <property type="match status" value="1"/>
</dbReference>
<dbReference type="AlphaFoldDB" id="A0A6A3AMC1"/>
<keyword evidence="13" id="KW-0675">Receptor</keyword>
<reference evidence="18" key="1">
    <citation type="submission" date="2019-09" db="EMBL/GenBank/DDBJ databases">
        <title>Draft genome information of white flower Hibiscus syriacus.</title>
        <authorList>
            <person name="Kim Y.-M."/>
        </authorList>
    </citation>
    <scope>NUCLEOTIDE SEQUENCE [LARGE SCALE GENOMIC DNA]</scope>
    <source>
        <strain evidence="18">YM2019G1</strain>
    </source>
</reference>
<comment type="similarity">
    <text evidence="3">In the C-terminal section; belongs to the protein kinase superfamily. Ser/Thr protein kinase family.</text>
</comment>
<evidence type="ECO:0000256" key="12">
    <source>
        <dbReference type="ARBA" id="ARBA00023136"/>
    </source>
</evidence>
<proteinExistence type="inferred from homology"/>
<keyword evidence="11" id="KW-1133">Transmembrane helix</keyword>
<evidence type="ECO:0000256" key="4">
    <source>
        <dbReference type="ARBA" id="ARBA00022679"/>
    </source>
</evidence>
<evidence type="ECO:0000256" key="7">
    <source>
        <dbReference type="ARBA" id="ARBA00022734"/>
    </source>
</evidence>
<evidence type="ECO:0000256" key="9">
    <source>
        <dbReference type="ARBA" id="ARBA00022777"/>
    </source>
</evidence>
<evidence type="ECO:0000313" key="18">
    <source>
        <dbReference type="EMBL" id="KAE8704385.1"/>
    </source>
</evidence>
<sequence length="380" mass="42020">MFVFLITSNASSVSLSDGHMGLPQFDLASQDSFFAVEFDTSFDLSVGDFNGNHVGVDVNSVVSIVSVDVKSKGVDLKSGKKITAWIEYRDSAKLVQIWVSYSSMKPRRLVLVAQLDLSNQFTEYMHVGFSASNGRGSAMHFVEHWRFKTFGNCQPMVDRINGTCSTCSRDDSLKNRPRKRSLDKICYNGVSQEPNIGKGGSAVVYKGYVPSAGTVALKRFDWFSGKEFTRNLFNRVFRHGRLAKPLQLGSSSRMVVLGVASALSFLHEECERQIIHRDVKTCNIMFDDDFNPKLGDFGLAQVYEHCCASRYDTSRDDRISGTGKRPTVKEAARIPKAEAEPPVLPSTRPTMSLRSRVFAECGDTLSLGGDNNANDDNQGG</sequence>
<comment type="similarity">
    <text evidence="15">Belongs to the protein kinase superfamily.</text>
</comment>
<keyword evidence="19" id="KW-1185">Reference proteome</keyword>
<comment type="subcellular location">
    <subcellularLocation>
        <location evidence="1">Membrane</location>
        <topology evidence="1">Single-pass type I membrane protein</topology>
    </subcellularLocation>
</comment>
<dbReference type="PANTHER" id="PTHR27007">
    <property type="match status" value="1"/>
</dbReference>
<evidence type="ECO:0000256" key="8">
    <source>
        <dbReference type="ARBA" id="ARBA00022741"/>
    </source>
</evidence>
<feature type="domain" description="Protein kinase" evidence="17">
    <location>
        <begin position="127"/>
        <end position="380"/>
    </location>
</feature>
<comment type="caution">
    <text evidence="18">The sequence shown here is derived from an EMBL/GenBank/DDBJ whole genome shotgun (WGS) entry which is preliminary data.</text>
</comment>
<evidence type="ECO:0000313" key="19">
    <source>
        <dbReference type="Proteomes" id="UP000436088"/>
    </source>
</evidence>
<dbReference type="GO" id="GO:0030246">
    <property type="term" value="F:carbohydrate binding"/>
    <property type="evidence" value="ECO:0007669"/>
    <property type="project" value="UniProtKB-KW"/>
</dbReference>
<comment type="similarity">
    <text evidence="2">In the N-terminal section; belongs to the leguminous lectin family.</text>
</comment>